<proteinExistence type="predicted"/>
<evidence type="ECO:0000313" key="2">
    <source>
        <dbReference type="EMBL" id="MER6434452.1"/>
    </source>
</evidence>
<gene>
    <name evidence="2" type="ORF">ABT272_43600</name>
</gene>
<accession>A0ABV1ULP6</accession>
<dbReference type="RefSeq" id="WP_352066277.1">
    <property type="nucleotide sequence ID" value="NZ_JBEPAZ010000116.1"/>
</dbReference>
<evidence type="ECO:0000256" key="1">
    <source>
        <dbReference type="SAM" id="MobiDB-lite"/>
    </source>
</evidence>
<keyword evidence="3" id="KW-1185">Reference proteome</keyword>
<feature type="non-terminal residue" evidence="2">
    <location>
        <position position="1"/>
    </location>
</feature>
<reference evidence="2 3" key="1">
    <citation type="submission" date="2024-06" db="EMBL/GenBank/DDBJ databases">
        <title>The Natural Products Discovery Center: Release of the First 8490 Sequenced Strains for Exploring Actinobacteria Biosynthetic Diversity.</title>
        <authorList>
            <person name="Kalkreuter E."/>
            <person name="Kautsar S.A."/>
            <person name="Yang D."/>
            <person name="Bader C.D."/>
            <person name="Teijaro C.N."/>
            <person name="Fluegel L."/>
            <person name="Davis C.M."/>
            <person name="Simpson J.R."/>
            <person name="Lauterbach L."/>
            <person name="Steele A.D."/>
            <person name="Gui C."/>
            <person name="Meng S."/>
            <person name="Li G."/>
            <person name="Viehrig K."/>
            <person name="Ye F."/>
            <person name="Su P."/>
            <person name="Kiefer A.F."/>
            <person name="Nichols A."/>
            <person name="Cepeda A.J."/>
            <person name="Yan W."/>
            <person name="Fan B."/>
            <person name="Jiang Y."/>
            <person name="Adhikari A."/>
            <person name="Zheng C.-J."/>
            <person name="Schuster L."/>
            <person name="Cowan T.M."/>
            <person name="Smanski M.J."/>
            <person name="Chevrette M.G."/>
            <person name="De Carvalho L.P.S."/>
            <person name="Shen B."/>
        </authorList>
    </citation>
    <scope>NUCLEOTIDE SEQUENCE [LARGE SCALE GENOMIC DNA]</scope>
    <source>
        <strain evidence="2 3">NPDC001166</strain>
    </source>
</reference>
<evidence type="ECO:0000313" key="3">
    <source>
        <dbReference type="Proteomes" id="UP001470023"/>
    </source>
</evidence>
<name>A0ABV1ULP6_9ACTN</name>
<feature type="compositionally biased region" description="Basic and acidic residues" evidence="1">
    <location>
        <begin position="34"/>
        <end position="46"/>
    </location>
</feature>
<sequence length="75" mass="8361">AGNLKNLLPPHTPTPTPPLSNPYPKQQKLVKYQVSERHTPPERQDQATETMPQPETIQWILGVEVGVLRGRQGNG</sequence>
<comment type="caution">
    <text evidence="2">The sequence shown here is derived from an EMBL/GenBank/DDBJ whole genome shotgun (WGS) entry which is preliminary data.</text>
</comment>
<dbReference type="Proteomes" id="UP001470023">
    <property type="component" value="Unassembled WGS sequence"/>
</dbReference>
<dbReference type="EMBL" id="JBEPAZ010000116">
    <property type="protein sequence ID" value="MER6434452.1"/>
    <property type="molecule type" value="Genomic_DNA"/>
</dbReference>
<protein>
    <submittedName>
        <fullName evidence="2">Uncharacterized protein</fullName>
    </submittedName>
</protein>
<feature type="region of interest" description="Disordered" evidence="1">
    <location>
        <begin position="1"/>
        <end position="55"/>
    </location>
</feature>
<organism evidence="2 3">
    <name type="scientific">Streptomyces sp. 900105245</name>
    <dbReference type="NCBI Taxonomy" id="3154379"/>
    <lineage>
        <taxon>Bacteria</taxon>
        <taxon>Bacillati</taxon>
        <taxon>Actinomycetota</taxon>
        <taxon>Actinomycetes</taxon>
        <taxon>Kitasatosporales</taxon>
        <taxon>Streptomycetaceae</taxon>
        <taxon>Streptomyces</taxon>
    </lineage>
</organism>
<feature type="compositionally biased region" description="Pro residues" evidence="1">
    <location>
        <begin position="10"/>
        <end position="21"/>
    </location>
</feature>